<keyword evidence="3" id="KW-1185">Reference proteome</keyword>
<evidence type="ECO:0000313" key="3">
    <source>
        <dbReference type="Proteomes" id="UP000828390"/>
    </source>
</evidence>
<feature type="region of interest" description="Disordered" evidence="1">
    <location>
        <begin position="1"/>
        <end position="29"/>
    </location>
</feature>
<evidence type="ECO:0000313" key="2">
    <source>
        <dbReference type="EMBL" id="KAH3874917.1"/>
    </source>
</evidence>
<name>A0A9D4MGG0_DREPO</name>
<comment type="caution">
    <text evidence="2">The sequence shown here is derived from an EMBL/GenBank/DDBJ whole genome shotgun (WGS) entry which is preliminary data.</text>
</comment>
<dbReference type="Proteomes" id="UP000828390">
    <property type="component" value="Unassembled WGS sequence"/>
</dbReference>
<proteinExistence type="predicted"/>
<reference evidence="2" key="2">
    <citation type="submission" date="2020-11" db="EMBL/GenBank/DDBJ databases">
        <authorList>
            <person name="McCartney M.A."/>
            <person name="Auch B."/>
            <person name="Kono T."/>
            <person name="Mallez S."/>
            <person name="Becker A."/>
            <person name="Gohl D.M."/>
            <person name="Silverstein K.A.T."/>
            <person name="Koren S."/>
            <person name="Bechman K.B."/>
            <person name="Herman A."/>
            <person name="Abrahante J.E."/>
            <person name="Garbe J."/>
        </authorList>
    </citation>
    <scope>NUCLEOTIDE SEQUENCE</scope>
    <source>
        <strain evidence="2">Duluth1</strain>
        <tissue evidence="2">Whole animal</tissue>
    </source>
</reference>
<evidence type="ECO:0000256" key="1">
    <source>
        <dbReference type="SAM" id="MobiDB-lite"/>
    </source>
</evidence>
<organism evidence="2 3">
    <name type="scientific">Dreissena polymorpha</name>
    <name type="common">Zebra mussel</name>
    <name type="synonym">Mytilus polymorpha</name>
    <dbReference type="NCBI Taxonomy" id="45954"/>
    <lineage>
        <taxon>Eukaryota</taxon>
        <taxon>Metazoa</taxon>
        <taxon>Spiralia</taxon>
        <taxon>Lophotrochozoa</taxon>
        <taxon>Mollusca</taxon>
        <taxon>Bivalvia</taxon>
        <taxon>Autobranchia</taxon>
        <taxon>Heteroconchia</taxon>
        <taxon>Euheterodonta</taxon>
        <taxon>Imparidentia</taxon>
        <taxon>Neoheterodontei</taxon>
        <taxon>Myida</taxon>
        <taxon>Dreissenoidea</taxon>
        <taxon>Dreissenidae</taxon>
        <taxon>Dreissena</taxon>
    </lineage>
</organism>
<feature type="region of interest" description="Disordered" evidence="1">
    <location>
        <begin position="98"/>
        <end position="121"/>
    </location>
</feature>
<dbReference type="EMBL" id="JAIWYP010000002">
    <property type="protein sequence ID" value="KAH3874917.1"/>
    <property type="molecule type" value="Genomic_DNA"/>
</dbReference>
<protein>
    <submittedName>
        <fullName evidence="2">Uncharacterized protein</fullName>
    </submittedName>
</protein>
<dbReference type="AlphaFoldDB" id="A0A9D4MGG0"/>
<feature type="compositionally biased region" description="Polar residues" evidence="1">
    <location>
        <begin position="112"/>
        <end position="121"/>
    </location>
</feature>
<accession>A0A9D4MGG0</accession>
<reference evidence="2" key="1">
    <citation type="journal article" date="2019" name="bioRxiv">
        <title>The Genome of the Zebra Mussel, Dreissena polymorpha: A Resource for Invasive Species Research.</title>
        <authorList>
            <person name="McCartney M.A."/>
            <person name="Auch B."/>
            <person name="Kono T."/>
            <person name="Mallez S."/>
            <person name="Zhang Y."/>
            <person name="Obille A."/>
            <person name="Becker A."/>
            <person name="Abrahante J.E."/>
            <person name="Garbe J."/>
            <person name="Badalamenti J.P."/>
            <person name="Herman A."/>
            <person name="Mangelson H."/>
            <person name="Liachko I."/>
            <person name="Sullivan S."/>
            <person name="Sone E.D."/>
            <person name="Koren S."/>
            <person name="Silverstein K.A.T."/>
            <person name="Beckman K.B."/>
            <person name="Gohl D.M."/>
        </authorList>
    </citation>
    <scope>NUCLEOTIDE SEQUENCE</scope>
    <source>
        <strain evidence="2">Duluth1</strain>
        <tissue evidence="2">Whole animal</tissue>
    </source>
</reference>
<sequence>MAPDTKVPTGRTDGQRQNNIPPPLAGDNNHRKIFQFNVVNIQPWEGKTAPPTGGHVFQRIGTTFELNQDIIKKNILTNFQLDRGIIGTKFLTKFHEDWTRNVASRTDGRTDNGPSRSQKLT</sequence>
<gene>
    <name evidence="2" type="ORF">DPMN_038174</name>
</gene>